<sequence length="154" mass="15855">MRTRFFITSLALAAALSGCTATVPLQPAEFSNEPDCASFMVHLPDAIGKLERRSTNAQSTAAWGDPAAVIARCGLAEPGPSALPCFTVNGVDWLRDDTGDPDFVFTSYGRSPAIEVIIDSTATSGTEALDALSNAVGQVPATSACIGADDVFGG</sequence>
<dbReference type="AlphaFoldDB" id="A0A6J6G6D0"/>
<proteinExistence type="predicted"/>
<dbReference type="PROSITE" id="PS51257">
    <property type="entry name" value="PROKAR_LIPOPROTEIN"/>
    <property type="match status" value="1"/>
</dbReference>
<dbReference type="EMBL" id="CAEZUE010000110">
    <property type="protein sequence ID" value="CAB4596836.1"/>
    <property type="molecule type" value="Genomic_DNA"/>
</dbReference>
<evidence type="ECO:0000313" key="1">
    <source>
        <dbReference type="EMBL" id="CAB4596836.1"/>
    </source>
</evidence>
<dbReference type="InterPro" id="IPR021903">
    <property type="entry name" value="DUF3515"/>
</dbReference>
<gene>
    <name evidence="1" type="ORF">UFOPK1788_00841</name>
</gene>
<reference evidence="1" key="1">
    <citation type="submission" date="2020-05" db="EMBL/GenBank/DDBJ databases">
        <authorList>
            <person name="Chiriac C."/>
            <person name="Salcher M."/>
            <person name="Ghai R."/>
            <person name="Kavagutti S V."/>
        </authorList>
    </citation>
    <scope>NUCLEOTIDE SEQUENCE</scope>
</reference>
<accession>A0A6J6G6D0</accession>
<name>A0A6J6G6D0_9ZZZZ</name>
<organism evidence="1">
    <name type="scientific">freshwater metagenome</name>
    <dbReference type="NCBI Taxonomy" id="449393"/>
    <lineage>
        <taxon>unclassified sequences</taxon>
        <taxon>metagenomes</taxon>
        <taxon>ecological metagenomes</taxon>
    </lineage>
</organism>
<protein>
    <submittedName>
        <fullName evidence="1">Unannotated protein</fullName>
    </submittedName>
</protein>
<dbReference type="Pfam" id="PF12028">
    <property type="entry name" value="DUF3515"/>
    <property type="match status" value="1"/>
</dbReference>